<keyword evidence="5 7" id="KW-0479">Metal-binding</keyword>
<gene>
    <name evidence="10" type="ORF">H8E79_04260</name>
</gene>
<dbReference type="Proteomes" id="UP000599024">
    <property type="component" value="Unassembled WGS sequence"/>
</dbReference>
<dbReference type="InterPro" id="IPR017226">
    <property type="entry name" value="BHMT-like"/>
</dbReference>
<dbReference type="SUPFAM" id="SSF82282">
    <property type="entry name" value="Homocysteine S-methyltransferase"/>
    <property type="match status" value="1"/>
</dbReference>
<evidence type="ECO:0000256" key="5">
    <source>
        <dbReference type="ARBA" id="ARBA00022723"/>
    </source>
</evidence>
<dbReference type="PANTHER" id="PTHR45833:SF1">
    <property type="entry name" value="METHIONINE SYNTHASE"/>
    <property type="match status" value="1"/>
</dbReference>
<dbReference type="AlphaFoldDB" id="A0A8J6NA69"/>
<proteinExistence type="inferred from homology"/>
<dbReference type="GO" id="GO:0032259">
    <property type="term" value="P:methylation"/>
    <property type="evidence" value="ECO:0007669"/>
    <property type="project" value="UniProtKB-KW"/>
</dbReference>
<dbReference type="GO" id="GO:0050667">
    <property type="term" value="P:homocysteine metabolic process"/>
    <property type="evidence" value="ECO:0007669"/>
    <property type="project" value="TreeGrafter"/>
</dbReference>
<evidence type="ECO:0000256" key="4">
    <source>
        <dbReference type="ARBA" id="ARBA00022691"/>
    </source>
</evidence>
<comment type="caution">
    <text evidence="10">The sequence shown here is derived from an EMBL/GenBank/DDBJ whole genome shotgun (WGS) entry which is preliminary data.</text>
</comment>
<evidence type="ECO:0000256" key="2">
    <source>
        <dbReference type="ARBA" id="ARBA00022603"/>
    </source>
</evidence>
<dbReference type="InterPro" id="IPR003726">
    <property type="entry name" value="HCY_dom"/>
</dbReference>
<dbReference type="GO" id="GO:0008705">
    <property type="term" value="F:methionine synthase activity"/>
    <property type="evidence" value="ECO:0007669"/>
    <property type="project" value="TreeGrafter"/>
</dbReference>
<dbReference type="GO" id="GO:0046653">
    <property type="term" value="P:tetrahydrofolate metabolic process"/>
    <property type="evidence" value="ECO:0007669"/>
    <property type="project" value="TreeGrafter"/>
</dbReference>
<dbReference type="PANTHER" id="PTHR45833">
    <property type="entry name" value="METHIONINE SYNTHASE"/>
    <property type="match status" value="1"/>
</dbReference>
<keyword evidence="2 8" id="KW-0489">Methyltransferase</keyword>
<dbReference type="PIRSF" id="PIRSF037505">
    <property type="entry name" value="Betaine_HMT"/>
    <property type="match status" value="1"/>
</dbReference>
<dbReference type="InterPro" id="IPR050554">
    <property type="entry name" value="Met_Synthase/Corrinoid"/>
</dbReference>
<evidence type="ECO:0000313" key="10">
    <source>
        <dbReference type="EMBL" id="MBC8208365.1"/>
    </source>
</evidence>
<accession>A0A8J6NA69</accession>
<feature type="binding site" evidence="7 8">
    <location>
        <position position="218"/>
    </location>
    <ligand>
        <name>Zn(2+)</name>
        <dbReference type="ChEBI" id="CHEBI:29105"/>
    </ligand>
</feature>
<evidence type="ECO:0000313" key="11">
    <source>
        <dbReference type="Proteomes" id="UP000599024"/>
    </source>
</evidence>
<sequence>MAFKDESLLIFDGACGTTLQTMNLDPALWGGLDGCNEYLNLSAPEAIVSLHTAFLEAGAMVLETNTFGASSLVLSEYGLEDRVVEINEAAVANARAAIASLGNDSKHRYVVGSIGPTTKLPALGHIPPEDLAAALKEQARALIGAGVDALIVETCQDLLQVKTTLICCFEVLEELDSSIPLLCSVTFEPQGTMLLGTDIAAVCATVAPFPVFSLGLNCATGPTDMVSHIHYLSENFPGRISCIPNQGMPEVVNGKTFYPLSPDEYGQHMLDFVQNYGVSIIGGCCGTSPAHTAGLCKALSGVLPGPRPEGKT</sequence>
<evidence type="ECO:0000256" key="6">
    <source>
        <dbReference type="ARBA" id="ARBA00023285"/>
    </source>
</evidence>
<dbReference type="InterPro" id="IPR036589">
    <property type="entry name" value="HCY_dom_sf"/>
</dbReference>
<reference evidence="10 11" key="1">
    <citation type="submission" date="2020-08" db="EMBL/GenBank/DDBJ databases">
        <title>Bridging the membrane lipid divide: bacteria of the FCB group superphylum have the potential to synthesize archaeal ether lipids.</title>
        <authorList>
            <person name="Villanueva L."/>
            <person name="Von Meijenfeldt F.A.B."/>
            <person name="Westbye A.B."/>
            <person name="Yadav S."/>
            <person name="Hopmans E.C."/>
            <person name="Dutilh B.E."/>
            <person name="Sinninghe Damste J.S."/>
        </authorList>
    </citation>
    <scope>NUCLEOTIDE SEQUENCE [LARGE SCALE GENOMIC DNA]</scope>
    <source>
        <strain evidence="10">NIOZ-UU81</strain>
    </source>
</reference>
<dbReference type="GO" id="GO:0005829">
    <property type="term" value="C:cytosol"/>
    <property type="evidence" value="ECO:0007669"/>
    <property type="project" value="TreeGrafter"/>
</dbReference>
<dbReference type="GO" id="GO:0008270">
    <property type="term" value="F:zinc ion binding"/>
    <property type="evidence" value="ECO:0007669"/>
    <property type="project" value="InterPro"/>
</dbReference>
<evidence type="ECO:0000256" key="7">
    <source>
        <dbReference type="PIRSR" id="PIRSR037505-2"/>
    </source>
</evidence>
<name>A0A8J6NA69_9BACT</name>
<organism evidence="10 11">
    <name type="scientific">Candidatus Desulfatifera sulfidica</name>
    <dbReference type="NCBI Taxonomy" id="2841691"/>
    <lineage>
        <taxon>Bacteria</taxon>
        <taxon>Pseudomonadati</taxon>
        <taxon>Thermodesulfobacteriota</taxon>
        <taxon>Desulfobulbia</taxon>
        <taxon>Desulfobulbales</taxon>
        <taxon>Desulfobulbaceae</taxon>
        <taxon>Candidatus Desulfatifera</taxon>
    </lineage>
</organism>
<feature type="domain" description="Hcy-binding" evidence="9">
    <location>
        <begin position="1"/>
        <end position="299"/>
    </location>
</feature>
<comment type="similarity">
    <text evidence="1">Belongs to the vitamin-B12 dependent methionine synthase family.</text>
</comment>
<dbReference type="EMBL" id="JACNLK010000035">
    <property type="protein sequence ID" value="MBC8208365.1"/>
    <property type="molecule type" value="Genomic_DNA"/>
</dbReference>
<keyword evidence="7 8" id="KW-0862">Zinc</keyword>
<keyword evidence="3 8" id="KW-0808">Transferase</keyword>
<evidence type="ECO:0000256" key="8">
    <source>
        <dbReference type="PROSITE-ProRule" id="PRU00333"/>
    </source>
</evidence>
<dbReference type="Pfam" id="PF02574">
    <property type="entry name" value="S-methyl_trans"/>
    <property type="match status" value="1"/>
</dbReference>
<feature type="binding site" evidence="8">
    <location>
        <position position="284"/>
    </location>
    <ligand>
        <name>Zn(2+)</name>
        <dbReference type="ChEBI" id="CHEBI:29105"/>
    </ligand>
</feature>
<comment type="cofactor">
    <cofactor evidence="7">
        <name>Zn(2+)</name>
        <dbReference type="ChEBI" id="CHEBI:29105"/>
    </cofactor>
    <text evidence="7">Binds 1 zinc ion per subunit.</text>
</comment>
<feature type="binding site" evidence="8">
    <location>
        <position position="285"/>
    </location>
    <ligand>
        <name>Zn(2+)</name>
        <dbReference type="ChEBI" id="CHEBI:29105"/>
    </ligand>
</feature>
<dbReference type="PROSITE" id="PS50970">
    <property type="entry name" value="HCY"/>
    <property type="match status" value="1"/>
</dbReference>
<dbReference type="Gene3D" id="3.20.20.330">
    <property type="entry name" value="Homocysteine-binding-like domain"/>
    <property type="match status" value="1"/>
</dbReference>
<keyword evidence="6" id="KW-0170">Cobalt</keyword>
<protein>
    <submittedName>
        <fullName evidence="10">Homocysteine S-methyltransferase family protein</fullName>
    </submittedName>
</protein>
<evidence type="ECO:0000256" key="3">
    <source>
        <dbReference type="ARBA" id="ARBA00022679"/>
    </source>
</evidence>
<evidence type="ECO:0000259" key="9">
    <source>
        <dbReference type="PROSITE" id="PS50970"/>
    </source>
</evidence>
<evidence type="ECO:0000256" key="1">
    <source>
        <dbReference type="ARBA" id="ARBA00010398"/>
    </source>
</evidence>
<keyword evidence="4" id="KW-0949">S-adenosyl-L-methionine</keyword>